<accession>A0A4Y2MAY9</accession>
<evidence type="ECO:0000313" key="2">
    <source>
        <dbReference type="Proteomes" id="UP000499080"/>
    </source>
</evidence>
<dbReference type="Proteomes" id="UP000499080">
    <property type="component" value="Unassembled WGS sequence"/>
</dbReference>
<evidence type="ECO:0000313" key="1">
    <source>
        <dbReference type="EMBL" id="GBN23762.1"/>
    </source>
</evidence>
<gene>
    <name evidence="1" type="ORF">AVEN_104377_1</name>
</gene>
<dbReference type="EMBL" id="BGPR01007038">
    <property type="protein sequence ID" value="GBN23762.1"/>
    <property type="molecule type" value="Genomic_DNA"/>
</dbReference>
<sequence>MILSPRDVKIGFRRAEFSSNVLKLPDTETFTIEANFVSLHKRKSVKIVQIHELQAWHFCTNNPYIFVKVGKILLREGPSQERLRDTETEPAAFSSVGARTRATEEMISELRAEDARTPPLRSRRASIEVAGPPPVPAAVFMKLREENEREIRTWREALHNTETQLAEFKGALENLMTV</sequence>
<organism evidence="1 2">
    <name type="scientific">Araneus ventricosus</name>
    <name type="common">Orbweaver spider</name>
    <name type="synonym">Epeira ventricosa</name>
    <dbReference type="NCBI Taxonomy" id="182803"/>
    <lineage>
        <taxon>Eukaryota</taxon>
        <taxon>Metazoa</taxon>
        <taxon>Ecdysozoa</taxon>
        <taxon>Arthropoda</taxon>
        <taxon>Chelicerata</taxon>
        <taxon>Arachnida</taxon>
        <taxon>Araneae</taxon>
        <taxon>Araneomorphae</taxon>
        <taxon>Entelegynae</taxon>
        <taxon>Araneoidea</taxon>
        <taxon>Araneidae</taxon>
        <taxon>Araneus</taxon>
    </lineage>
</organism>
<name>A0A4Y2MAY9_ARAVE</name>
<keyword evidence="2" id="KW-1185">Reference proteome</keyword>
<protein>
    <submittedName>
        <fullName evidence="1">Uncharacterized protein</fullName>
    </submittedName>
</protein>
<comment type="caution">
    <text evidence="1">The sequence shown here is derived from an EMBL/GenBank/DDBJ whole genome shotgun (WGS) entry which is preliminary data.</text>
</comment>
<reference evidence="1 2" key="1">
    <citation type="journal article" date="2019" name="Sci. Rep.">
        <title>Orb-weaving spider Araneus ventricosus genome elucidates the spidroin gene catalogue.</title>
        <authorList>
            <person name="Kono N."/>
            <person name="Nakamura H."/>
            <person name="Ohtoshi R."/>
            <person name="Moran D.A.P."/>
            <person name="Shinohara A."/>
            <person name="Yoshida Y."/>
            <person name="Fujiwara M."/>
            <person name="Mori M."/>
            <person name="Tomita M."/>
            <person name="Arakawa K."/>
        </authorList>
    </citation>
    <scope>NUCLEOTIDE SEQUENCE [LARGE SCALE GENOMIC DNA]</scope>
</reference>
<proteinExistence type="predicted"/>
<dbReference type="AlphaFoldDB" id="A0A4Y2MAY9"/>